<organism evidence="1">
    <name type="scientific">Siphoviridae sp. ctJ0s2</name>
    <dbReference type="NCBI Taxonomy" id="2827834"/>
    <lineage>
        <taxon>Viruses</taxon>
        <taxon>Duplodnaviria</taxon>
        <taxon>Heunggongvirae</taxon>
        <taxon>Uroviricota</taxon>
        <taxon>Caudoviricetes</taxon>
    </lineage>
</organism>
<protein>
    <submittedName>
        <fullName evidence="1">RING/Ubox like zinc-binding domain protein</fullName>
    </submittedName>
</protein>
<name>A0A8S5TE44_9CAUD</name>
<accession>A0A8S5TE44</accession>
<dbReference type="EMBL" id="BK032813">
    <property type="protein sequence ID" value="DAF61550.1"/>
    <property type="molecule type" value="Genomic_DNA"/>
</dbReference>
<reference evidence="1" key="1">
    <citation type="journal article" date="2021" name="Proc. Natl. Acad. Sci. U.S.A.">
        <title>A Catalog of Tens of Thousands of Viruses from Human Metagenomes Reveals Hidden Associations with Chronic Diseases.</title>
        <authorList>
            <person name="Tisza M.J."/>
            <person name="Buck C.B."/>
        </authorList>
    </citation>
    <scope>NUCLEOTIDE SEQUENCE</scope>
    <source>
        <strain evidence="1">CtJ0s2</strain>
    </source>
</reference>
<evidence type="ECO:0000313" key="1">
    <source>
        <dbReference type="EMBL" id="DAF61550.1"/>
    </source>
</evidence>
<sequence length="30" mass="3337">MLSGGYYGKIGYFCGHIVPYNKGNKIQSIK</sequence>
<proteinExistence type="predicted"/>